<evidence type="ECO:0000313" key="7">
    <source>
        <dbReference type="Proteomes" id="UP001182247"/>
    </source>
</evidence>
<dbReference type="Pfam" id="PF24489">
    <property type="entry name" value="Ig_J_second"/>
    <property type="match status" value="1"/>
</dbReference>
<dbReference type="Pfam" id="PF24421">
    <property type="entry name" value="Ig_J"/>
    <property type="match status" value="1"/>
</dbReference>
<dbReference type="AlphaFoldDB" id="A0AAE4FFX4"/>
<dbReference type="InterPro" id="IPR015406">
    <property type="entry name" value="GpJ_CSF"/>
</dbReference>
<gene>
    <name evidence="6" type="ORF">OSC06_20190</name>
</gene>
<evidence type="ECO:0000259" key="2">
    <source>
        <dbReference type="Pfam" id="PF13550"/>
    </source>
</evidence>
<dbReference type="Proteomes" id="UP001182247">
    <property type="component" value="Unassembled WGS sequence"/>
</dbReference>
<dbReference type="Pfam" id="PF09327">
    <property type="entry name" value="Phage_Tail_Tip"/>
    <property type="match status" value="1"/>
</dbReference>
<dbReference type="InterPro" id="IPR055383">
    <property type="entry name" value="FN3-1_GpJ"/>
</dbReference>
<dbReference type="PANTHER" id="PTHR36251">
    <property type="entry name" value="FELS-1 PROPHAGE HOST SPECIFICITY PROTEIN-RELATED"/>
    <property type="match status" value="1"/>
</dbReference>
<feature type="domain" description="Tip attachment protein J" evidence="2">
    <location>
        <begin position="340"/>
        <end position="498"/>
    </location>
</feature>
<dbReference type="PANTHER" id="PTHR36251:SF2">
    <property type="entry name" value="GIFSY-2 PROPHAGE HOST SPECIFICITY PROTEIN J, PHAGE LAMBDA"/>
    <property type="match status" value="1"/>
</dbReference>
<accession>A0AAE4FFX4</accession>
<feature type="domain" description="Tip attachment protein J central straight fiber" evidence="1">
    <location>
        <begin position="903"/>
        <end position="1036"/>
    </location>
</feature>
<dbReference type="InterPro" id="IPR053171">
    <property type="entry name" value="Viral_Tip_Attach_Protein"/>
</dbReference>
<feature type="domain" description="Tip attachment protein J second Ig-like" evidence="4">
    <location>
        <begin position="713"/>
        <end position="816"/>
    </location>
</feature>
<dbReference type="InterPro" id="IPR032876">
    <property type="entry name" value="J_dom"/>
</dbReference>
<name>A0AAE4FFX4_MORMO</name>
<proteinExistence type="predicted"/>
<evidence type="ECO:0000259" key="3">
    <source>
        <dbReference type="Pfam" id="PF24421"/>
    </source>
</evidence>
<evidence type="ECO:0000259" key="1">
    <source>
        <dbReference type="Pfam" id="PF09327"/>
    </source>
</evidence>
<dbReference type="InterPro" id="IPR057587">
    <property type="entry name" value="GpJ_Ig_second"/>
</dbReference>
<dbReference type="Pfam" id="PF24801">
    <property type="entry name" value="FNIII-A_GpJ"/>
    <property type="match status" value="1"/>
</dbReference>
<dbReference type="RefSeq" id="WP_223302438.1">
    <property type="nucleotide sequence ID" value="NZ_CP026046.1"/>
</dbReference>
<reference evidence="6" key="1">
    <citation type="submission" date="2023-02" db="EMBL/GenBank/DDBJ databases">
        <title>Detection, antimicrobial susceptibility and genomic characterization of NDM-producing species of Morganellaceae, Yersiniaceae, and Enterobacteriaceae other than Klebsiella.</title>
        <authorList>
            <person name="Camargo C.H."/>
            <person name="Sacchi C.T."/>
            <person name="Campos K.R."/>
        </authorList>
    </citation>
    <scope>NUCLEOTIDE SEQUENCE</scope>
    <source>
        <strain evidence="6">1189_21</strain>
    </source>
</reference>
<evidence type="ECO:0000259" key="5">
    <source>
        <dbReference type="Pfam" id="PF24801"/>
    </source>
</evidence>
<sequence>MGKGGGGQRTPYEAPNDLSSRQKISLIDLISEGPIEGPEEINNVVNDLSCVYLDDTPVIDGSGNSTVNGLTAQWRAGTLEQPGLYGFTSSANEEPVGIEVKYNVPVTRTITSPYIDRLRLTFGTQSLVESKDNGDRVPTSVQLEIQIQRGSVWSTEKVVTITGKRSNSPYLMAVILDNLPPSPFSVRMRRLTPDSTTDKIQNNTVWSSYSELIDINQTYPGSAVAGLTFESEQFGNKFPRRNYLIKGRIIQVPGNYNPDTRVYSGIWDGTFKPAWSDNPAWVLWDLLTHPRYGMGQRLKIAEVDKFALYMIGQYCDQEVDDGFGGKEPRIRCNAYITDLRKAYDVISELCSSMRIMPVWNGQVLTFVQDRPSDSVWPYTNANVADGVFEYSFSPVKARHNVVEVRFIDPDNGWKTSVEQVSDDVSVAKNGRNVLRVDAFGCTSRGQAHRHGLWILMTEKLETQTVEFRIGAEGLRHTPGDIFEIADNDWVDMQIGGRILSADPEKKTLLLDRNIEKPAKGDAHVIVTDGSGLPKTIKVTGYPATNQITLDVMPEGIPQHSVWTLSLPSLRRRLFRAVSLADNSDGTFIVTAVQHAPEKEAIVDKGAVFEPKPDTPLGGFIPPVENLTVEISSDNEAWQAAASWNSPYALRGVEYLLKLTIGDRVAGTAVTKESFYRFSGMPQGNYVLTVTPQNDRGQKGEPASTSFSVNPPLPPSYIEVEPGYFSLGIVPRSGGQNSLRAQYEFWFSDKQVADIRDVESVAAYLGNGTMWIVQGRNMKAGHRYYVYVRSVNVVGKSIFVEASGIPESNADEILDAVQKELEDSAIIKDLQSQADDNFEAIINNANNAYGQWGYWQRENGAMKAEIIEVRNYMVTETTALAEKLDAVQVKAEDGLALAQNSIRAQWDMASGQASVVHDMKVRIRYNGEDYSAGMVIGAELKGGQVNTLIGFNAQQFAFYNPVNKSMDLFMYMKGGQVFIREAFLDEAWIKSLLVIDKLQSENYDSAGKKGFLIDAKTGKAEFNEAIIRGTLYATDGEFAGTVYAQRIIGDVVTAGIYPAASAGSIYGDGGDWTTVKSTLTYVGGMPYPIALVLPTIIVGVEQHQGYPLGKLQGSEVNIRIDGVAQSVAGFGDVRSAVIFISAGRRDVKIEVEYRVRHTGSVGVRLAYGVVLACKYNSASFR</sequence>
<comment type="caution">
    <text evidence="6">The sequence shown here is derived from an EMBL/GenBank/DDBJ whole genome shotgun (WGS) entry which is preliminary data.</text>
</comment>
<dbReference type="EMBL" id="JAPKIY010000058">
    <property type="protein sequence ID" value="MDS0900271.1"/>
    <property type="molecule type" value="Genomic_DNA"/>
</dbReference>
<protein>
    <submittedName>
        <fullName evidence="6">Phage tail protein</fullName>
    </submittedName>
</protein>
<feature type="domain" description="Tip attachment protein J HDII-ins2" evidence="5">
    <location>
        <begin position="91"/>
        <end position="214"/>
    </location>
</feature>
<dbReference type="Pfam" id="PF13550">
    <property type="entry name" value="Phage-tail_3"/>
    <property type="match status" value="1"/>
</dbReference>
<dbReference type="InterPro" id="IPR055385">
    <property type="entry name" value="GpJ_HDII-ins2"/>
</dbReference>
<organism evidence="6 7">
    <name type="scientific">Morganella morganii</name>
    <name type="common">Proteus morganii</name>
    <dbReference type="NCBI Taxonomy" id="582"/>
    <lineage>
        <taxon>Bacteria</taxon>
        <taxon>Pseudomonadati</taxon>
        <taxon>Pseudomonadota</taxon>
        <taxon>Gammaproteobacteria</taxon>
        <taxon>Enterobacterales</taxon>
        <taxon>Morganellaceae</taxon>
        <taxon>Morganella</taxon>
    </lineage>
</organism>
<evidence type="ECO:0000313" key="6">
    <source>
        <dbReference type="EMBL" id="MDS0900271.1"/>
    </source>
</evidence>
<feature type="domain" description="Tip attachment protein J Fn3-1" evidence="3">
    <location>
        <begin position="612"/>
        <end position="711"/>
    </location>
</feature>
<evidence type="ECO:0000259" key="4">
    <source>
        <dbReference type="Pfam" id="PF24489"/>
    </source>
</evidence>